<dbReference type="Proteomes" id="UP000828390">
    <property type="component" value="Unassembled WGS sequence"/>
</dbReference>
<comment type="caution">
    <text evidence="1">The sequence shown here is derived from an EMBL/GenBank/DDBJ whole genome shotgun (WGS) entry which is preliminary data.</text>
</comment>
<protein>
    <submittedName>
        <fullName evidence="1">Uncharacterized protein</fullName>
    </submittedName>
</protein>
<dbReference type="EMBL" id="JAIWYP010000009">
    <property type="protein sequence ID" value="KAH3769316.1"/>
    <property type="molecule type" value="Genomic_DNA"/>
</dbReference>
<gene>
    <name evidence="1" type="ORF">DPMN_170566</name>
</gene>
<reference evidence="1" key="1">
    <citation type="journal article" date="2019" name="bioRxiv">
        <title>The Genome of the Zebra Mussel, Dreissena polymorpha: A Resource for Invasive Species Research.</title>
        <authorList>
            <person name="McCartney M.A."/>
            <person name="Auch B."/>
            <person name="Kono T."/>
            <person name="Mallez S."/>
            <person name="Zhang Y."/>
            <person name="Obille A."/>
            <person name="Becker A."/>
            <person name="Abrahante J.E."/>
            <person name="Garbe J."/>
            <person name="Badalamenti J.P."/>
            <person name="Herman A."/>
            <person name="Mangelson H."/>
            <person name="Liachko I."/>
            <person name="Sullivan S."/>
            <person name="Sone E.D."/>
            <person name="Koren S."/>
            <person name="Silverstein K.A.T."/>
            <person name="Beckman K.B."/>
            <person name="Gohl D.M."/>
        </authorList>
    </citation>
    <scope>NUCLEOTIDE SEQUENCE</scope>
    <source>
        <strain evidence="1">Duluth1</strain>
        <tissue evidence="1">Whole animal</tissue>
    </source>
</reference>
<accession>A0A9D4DYN8</accession>
<evidence type="ECO:0000313" key="2">
    <source>
        <dbReference type="Proteomes" id="UP000828390"/>
    </source>
</evidence>
<evidence type="ECO:0000313" key="1">
    <source>
        <dbReference type="EMBL" id="KAH3769316.1"/>
    </source>
</evidence>
<organism evidence="1 2">
    <name type="scientific">Dreissena polymorpha</name>
    <name type="common">Zebra mussel</name>
    <name type="synonym">Mytilus polymorpha</name>
    <dbReference type="NCBI Taxonomy" id="45954"/>
    <lineage>
        <taxon>Eukaryota</taxon>
        <taxon>Metazoa</taxon>
        <taxon>Spiralia</taxon>
        <taxon>Lophotrochozoa</taxon>
        <taxon>Mollusca</taxon>
        <taxon>Bivalvia</taxon>
        <taxon>Autobranchia</taxon>
        <taxon>Heteroconchia</taxon>
        <taxon>Euheterodonta</taxon>
        <taxon>Imparidentia</taxon>
        <taxon>Neoheterodontei</taxon>
        <taxon>Myida</taxon>
        <taxon>Dreissenoidea</taxon>
        <taxon>Dreissenidae</taxon>
        <taxon>Dreissena</taxon>
    </lineage>
</organism>
<dbReference type="AlphaFoldDB" id="A0A9D4DYN8"/>
<name>A0A9D4DYN8_DREPO</name>
<proteinExistence type="predicted"/>
<sequence>MIFLTYRYDQVNRKIDTWIQGGVPVRGNQEVYLEITAIVSEPPTAWPGTVAVDDISYQEGACFIAPRMLSGLRLMELLVF</sequence>
<reference evidence="1" key="2">
    <citation type="submission" date="2020-11" db="EMBL/GenBank/DDBJ databases">
        <authorList>
            <person name="McCartney M.A."/>
            <person name="Auch B."/>
            <person name="Kono T."/>
            <person name="Mallez S."/>
            <person name="Becker A."/>
            <person name="Gohl D.M."/>
            <person name="Silverstein K.A.T."/>
            <person name="Koren S."/>
            <person name="Bechman K.B."/>
            <person name="Herman A."/>
            <person name="Abrahante J.E."/>
            <person name="Garbe J."/>
        </authorList>
    </citation>
    <scope>NUCLEOTIDE SEQUENCE</scope>
    <source>
        <strain evidence="1">Duluth1</strain>
        <tissue evidence="1">Whole animal</tissue>
    </source>
</reference>
<keyword evidence="2" id="KW-1185">Reference proteome</keyword>